<gene>
    <name evidence="4" type="primary">cysH</name>
    <name evidence="6" type="ORF">LPB138_07475</name>
</gene>
<dbReference type="GO" id="GO:0019379">
    <property type="term" value="P:sulfate assimilation, phosphoadenylyl sulfate reduction by phosphoadenylyl-sulfate reductase (thioredoxin)"/>
    <property type="evidence" value="ECO:0007669"/>
    <property type="project" value="UniProtKB-UniRule"/>
</dbReference>
<dbReference type="Pfam" id="PF01507">
    <property type="entry name" value="PAPS_reduct"/>
    <property type="match status" value="1"/>
</dbReference>
<dbReference type="PANTHER" id="PTHR46509">
    <property type="entry name" value="PHOSPHOADENOSINE PHOSPHOSULFATE REDUCTASE"/>
    <property type="match status" value="1"/>
</dbReference>
<feature type="domain" description="Phosphoadenosine phosphosulphate reductase" evidence="5">
    <location>
        <begin position="44"/>
        <end position="210"/>
    </location>
</feature>
<comment type="cofactor">
    <cofactor evidence="4">
        <name>[4Fe-4S] cluster</name>
        <dbReference type="ChEBI" id="CHEBI:49883"/>
    </cofactor>
    <text evidence="4">Binds 1 [4Fe-4S] cluster per subunit.</text>
</comment>
<dbReference type="OrthoDB" id="9794018at2"/>
<keyword evidence="2 4" id="KW-0560">Oxidoreductase</keyword>
<evidence type="ECO:0000313" key="7">
    <source>
        <dbReference type="Proteomes" id="UP000176050"/>
    </source>
</evidence>
<evidence type="ECO:0000256" key="2">
    <source>
        <dbReference type="ARBA" id="ARBA00023002"/>
    </source>
</evidence>
<accession>A0A1D8P7G5</accession>
<keyword evidence="7" id="KW-1185">Reference proteome</keyword>
<feature type="binding site" evidence="4">
    <location>
        <position position="207"/>
    </location>
    <ligand>
        <name>[4Fe-4S] cluster</name>
        <dbReference type="ChEBI" id="CHEBI:49883"/>
    </ligand>
</feature>
<organism evidence="6 7">
    <name type="scientific">Urechidicola croceus</name>
    <dbReference type="NCBI Taxonomy" id="1850246"/>
    <lineage>
        <taxon>Bacteria</taxon>
        <taxon>Pseudomonadati</taxon>
        <taxon>Bacteroidota</taxon>
        <taxon>Flavobacteriia</taxon>
        <taxon>Flavobacteriales</taxon>
        <taxon>Flavobacteriaceae</taxon>
        <taxon>Urechidicola</taxon>
    </lineage>
</organism>
<evidence type="ECO:0000256" key="3">
    <source>
        <dbReference type="ARBA" id="ARBA00024327"/>
    </source>
</evidence>
<dbReference type="GO" id="GO:0070814">
    <property type="term" value="P:hydrogen sulfide biosynthetic process"/>
    <property type="evidence" value="ECO:0007669"/>
    <property type="project" value="UniProtKB-UniRule"/>
</dbReference>
<dbReference type="GO" id="GO:0004604">
    <property type="term" value="F:phosphoadenylyl-sulfate reductase (thioredoxin) activity"/>
    <property type="evidence" value="ECO:0007669"/>
    <property type="project" value="UniProtKB-UniRule"/>
</dbReference>
<dbReference type="InterPro" id="IPR014729">
    <property type="entry name" value="Rossmann-like_a/b/a_fold"/>
</dbReference>
<dbReference type="RefSeq" id="WP_070236668.1">
    <property type="nucleotide sequence ID" value="NZ_CP017478.1"/>
</dbReference>
<feature type="binding site" evidence="4">
    <location>
        <position position="204"/>
    </location>
    <ligand>
        <name>[4Fe-4S] cluster</name>
        <dbReference type="ChEBI" id="CHEBI:49883"/>
    </ligand>
</feature>
<dbReference type="HAMAP" id="MF_00063">
    <property type="entry name" value="CysH"/>
    <property type="match status" value="1"/>
</dbReference>
<dbReference type="InterPro" id="IPR004511">
    <property type="entry name" value="PAPS/APS_Rdtase"/>
</dbReference>
<feature type="binding site" evidence="4">
    <location>
        <position position="123"/>
    </location>
    <ligand>
        <name>[4Fe-4S] cluster</name>
        <dbReference type="ChEBI" id="CHEBI:49883"/>
    </ligand>
</feature>
<feature type="active site" description="Nucleophile; cysteine thiosulfonate intermediate" evidence="4">
    <location>
        <position position="226"/>
    </location>
</feature>
<name>A0A1D8P7G5_9FLAO</name>
<feature type="binding site" evidence="4">
    <location>
        <position position="124"/>
    </location>
    <ligand>
        <name>[4Fe-4S] cluster</name>
        <dbReference type="ChEBI" id="CHEBI:49883"/>
    </ligand>
</feature>
<keyword evidence="4" id="KW-0479">Metal-binding</keyword>
<dbReference type="EMBL" id="CP017478">
    <property type="protein sequence ID" value="AOW20525.1"/>
    <property type="molecule type" value="Genomic_DNA"/>
</dbReference>
<dbReference type="GO" id="GO:0043866">
    <property type="term" value="F:adenylyl-sulfate reductase (thioredoxin) activity"/>
    <property type="evidence" value="ECO:0007669"/>
    <property type="project" value="UniProtKB-EC"/>
</dbReference>
<dbReference type="PANTHER" id="PTHR46509:SF1">
    <property type="entry name" value="PHOSPHOADENOSINE PHOSPHOSULFATE REDUCTASE"/>
    <property type="match status" value="1"/>
</dbReference>
<comment type="function">
    <text evidence="4">Catalyzes the formation of sulfite from adenosine 5'-phosphosulfate (APS) using thioredoxin as an electron donor.</text>
</comment>
<evidence type="ECO:0000313" key="6">
    <source>
        <dbReference type="EMBL" id="AOW20525.1"/>
    </source>
</evidence>
<evidence type="ECO:0000259" key="5">
    <source>
        <dbReference type="Pfam" id="PF01507"/>
    </source>
</evidence>
<keyword evidence="4" id="KW-0408">Iron</keyword>
<reference evidence="6 7" key="1">
    <citation type="submission" date="2016-10" db="EMBL/GenBank/DDBJ databases">
        <title>Lutibacter sp. LPB0138, isolated from marine gastropod.</title>
        <authorList>
            <person name="Kim E."/>
            <person name="Yi H."/>
        </authorList>
    </citation>
    <scope>NUCLEOTIDE SEQUENCE [LARGE SCALE GENOMIC DNA]</scope>
    <source>
        <strain evidence="6 7">LPB0138</strain>
    </source>
</reference>
<keyword evidence="4" id="KW-0411">Iron-sulfur</keyword>
<dbReference type="NCBIfam" id="NF002537">
    <property type="entry name" value="PRK02090.1"/>
    <property type="match status" value="1"/>
</dbReference>
<dbReference type="GO" id="GO:0051539">
    <property type="term" value="F:4 iron, 4 sulfur cluster binding"/>
    <property type="evidence" value="ECO:0007669"/>
    <property type="project" value="UniProtKB-UniRule"/>
</dbReference>
<dbReference type="Proteomes" id="UP000176050">
    <property type="component" value="Chromosome"/>
</dbReference>
<comment type="pathway">
    <text evidence="3 4">Sulfur metabolism; hydrogen sulfide biosynthesis; sulfite from sulfate.</text>
</comment>
<dbReference type="PIRSF" id="PIRSF000857">
    <property type="entry name" value="PAPS_reductase"/>
    <property type="match status" value="1"/>
</dbReference>
<comment type="similarity">
    <text evidence="1 4">Belongs to the PAPS reductase family. CysH subfamily.</text>
</comment>
<sequence length="230" mass="26981">MSTNILEKKTFSDAKISALNEKYNPLSVRERIEELYKDFSVDEVMLTSSFATSSAFLLHEFSQVNKKQVIYFIDTKYHFDETLEYKELLTKLYGLKVESIGANKIDNDFTTRHETWKENPEFCCDINKVRPLQVIKDRFNLWVSGLMEWQSDHRSSLNIFEKRKGILKFYPLLDVTEEERENYIREHMLPFHPLISKGYSSVGCKHCTVPGNGRSGRWNNHPKTECGLHL</sequence>
<proteinExistence type="inferred from homology"/>
<keyword evidence="4" id="KW-0963">Cytoplasm</keyword>
<evidence type="ECO:0000256" key="4">
    <source>
        <dbReference type="HAMAP-Rule" id="MF_00063"/>
    </source>
</evidence>
<dbReference type="AlphaFoldDB" id="A0A1D8P7G5"/>
<comment type="catalytic activity">
    <reaction evidence="4">
        <text>[thioredoxin]-disulfide + sulfite + AMP + 2 H(+) = adenosine 5'-phosphosulfate + [thioredoxin]-dithiol</text>
        <dbReference type="Rhea" id="RHEA:21976"/>
        <dbReference type="Rhea" id="RHEA-COMP:10698"/>
        <dbReference type="Rhea" id="RHEA-COMP:10700"/>
        <dbReference type="ChEBI" id="CHEBI:15378"/>
        <dbReference type="ChEBI" id="CHEBI:17359"/>
        <dbReference type="ChEBI" id="CHEBI:29950"/>
        <dbReference type="ChEBI" id="CHEBI:50058"/>
        <dbReference type="ChEBI" id="CHEBI:58243"/>
        <dbReference type="ChEBI" id="CHEBI:456215"/>
        <dbReference type="EC" id="1.8.4.10"/>
    </reaction>
</comment>
<dbReference type="GO" id="GO:0005737">
    <property type="term" value="C:cytoplasm"/>
    <property type="evidence" value="ECO:0007669"/>
    <property type="project" value="UniProtKB-SubCell"/>
</dbReference>
<evidence type="ECO:0000256" key="1">
    <source>
        <dbReference type="ARBA" id="ARBA00009732"/>
    </source>
</evidence>
<dbReference type="KEGG" id="lul:LPB138_07475"/>
<dbReference type="Gene3D" id="3.40.50.620">
    <property type="entry name" value="HUPs"/>
    <property type="match status" value="1"/>
</dbReference>
<dbReference type="EC" id="1.8.4.10" evidence="4"/>
<dbReference type="GO" id="GO:0046872">
    <property type="term" value="F:metal ion binding"/>
    <property type="evidence" value="ECO:0007669"/>
    <property type="project" value="UniProtKB-KW"/>
</dbReference>
<comment type="subcellular location">
    <subcellularLocation>
        <location evidence="4">Cytoplasm</location>
    </subcellularLocation>
</comment>
<dbReference type="InterPro" id="IPR002500">
    <property type="entry name" value="PAPS_reduct_dom"/>
</dbReference>
<dbReference type="SUPFAM" id="SSF52402">
    <property type="entry name" value="Adenine nucleotide alpha hydrolases-like"/>
    <property type="match status" value="1"/>
</dbReference>
<dbReference type="STRING" id="1850246.LPB138_07475"/>
<protein>
    <recommendedName>
        <fullName evidence="4">Adenosine 5'-phosphosulfate reductase</fullName>
        <shortName evidence="4">APS reductase</shortName>
        <ecNumber evidence="4">1.8.4.10</ecNumber>
    </recommendedName>
    <alternativeName>
        <fullName evidence="4">5'-adenylylsulfate reductase</fullName>
    </alternativeName>
    <alternativeName>
        <fullName evidence="4">Thioredoxin-dependent 5'-adenylylsulfate reductase</fullName>
    </alternativeName>
</protein>